<name>A0A255ZZH2_9FLAO</name>
<keyword evidence="1" id="KW-0175">Coiled coil</keyword>
<protein>
    <submittedName>
        <fullName evidence="2">Uncharacterized protein</fullName>
    </submittedName>
</protein>
<accession>A0A255ZZH2</accession>
<proteinExistence type="predicted"/>
<evidence type="ECO:0000313" key="3">
    <source>
        <dbReference type="Proteomes" id="UP000216605"/>
    </source>
</evidence>
<organism evidence="2 3">
    <name type="scientific">Flavobacterium cyanobacteriorum</name>
    <dbReference type="NCBI Taxonomy" id="2022802"/>
    <lineage>
        <taxon>Bacteria</taxon>
        <taxon>Pseudomonadati</taxon>
        <taxon>Bacteroidota</taxon>
        <taxon>Flavobacteriia</taxon>
        <taxon>Flavobacteriales</taxon>
        <taxon>Flavobacteriaceae</taxon>
        <taxon>Flavobacterium</taxon>
    </lineage>
</organism>
<sequence>MIFNAKKLLFVNVITKERINYIEKLRNTLAEFISLIEYEAINESKENFENYQLIILKYNYLKLMLNPDNEIDKLILLEIENLYNSFNNKDKNILEKCRSFTIMSQRVIHFEWKGIQNETKYFINKSKFTTNFLKIVKKSIPVLFLLFPIFSFSQITIGSVEKKEIEIVEPKPIPFDSINNYKEQEDLINYKMYIGQKFYLPKYNNTEDANYTGKEYPFMFSDSLSLVNIDPSKQLKMVDNIGRETNKFYKNIFTYKYKPFHYFSGIVNGNAYASIVTNADEVSNKYYTVIDVFTGEEMNNILNNIKTLINKSNDNYENYIDDVGFNNYDIFDMSKTIFKIQDDITKEQSYVFNLNYFILVPYFAKQKEIFNNKKVIAILTDENFETTDFSKNEKFILPNKSVWNCEVTLLSKKEILAKDDIKLKIGSYFIAYKLTNEKGQIIIFKGLNGKTINFKIYEDYINEENDKKLLQEQLIAKNKKLKQIETEKRLAKEKEHLNKCITKFGDYYGNLVNNGNIAIGMTKEMCEMSWGKPFDKSTIIYENITKEYWYYSWKKSLYFENGKLIRIEK</sequence>
<evidence type="ECO:0000313" key="2">
    <source>
        <dbReference type="EMBL" id="OYQ46937.1"/>
    </source>
</evidence>
<dbReference type="AlphaFoldDB" id="A0A255ZZH2"/>
<keyword evidence="3" id="KW-1185">Reference proteome</keyword>
<evidence type="ECO:0000256" key="1">
    <source>
        <dbReference type="SAM" id="Coils"/>
    </source>
</evidence>
<feature type="coiled-coil region" evidence="1">
    <location>
        <begin position="467"/>
        <end position="494"/>
    </location>
</feature>
<reference evidence="2 3" key="1">
    <citation type="submission" date="2017-07" db="EMBL/GenBank/DDBJ databases">
        <title>Flavobacterium cyanobacteriorum sp. nov., isolated from cyanobacterial aggregates in a eutrophic lake.</title>
        <authorList>
            <person name="Cai H."/>
        </authorList>
    </citation>
    <scope>NUCLEOTIDE SEQUENCE [LARGE SCALE GENOMIC DNA]</scope>
    <source>
        <strain evidence="2 3">TH021</strain>
    </source>
</reference>
<dbReference type="EMBL" id="NOXV01000104">
    <property type="protein sequence ID" value="OYQ46937.1"/>
    <property type="molecule type" value="Genomic_DNA"/>
</dbReference>
<gene>
    <name evidence="2" type="ORF">CHU92_01190</name>
</gene>
<dbReference type="Proteomes" id="UP000216605">
    <property type="component" value="Unassembled WGS sequence"/>
</dbReference>
<comment type="caution">
    <text evidence="2">The sequence shown here is derived from an EMBL/GenBank/DDBJ whole genome shotgun (WGS) entry which is preliminary data.</text>
</comment>